<name>A0A9W6BIR1_9CHLO</name>
<feature type="compositionally biased region" description="Basic and acidic residues" evidence="1">
    <location>
        <begin position="913"/>
        <end position="935"/>
    </location>
</feature>
<protein>
    <submittedName>
        <fullName evidence="2">Uncharacterized protein</fullName>
    </submittedName>
</protein>
<evidence type="ECO:0000256" key="1">
    <source>
        <dbReference type="SAM" id="MobiDB-lite"/>
    </source>
</evidence>
<feature type="compositionally biased region" description="Low complexity" evidence="1">
    <location>
        <begin position="1698"/>
        <end position="1714"/>
    </location>
</feature>
<feature type="compositionally biased region" description="Basic and acidic residues" evidence="1">
    <location>
        <begin position="368"/>
        <end position="377"/>
    </location>
</feature>
<feature type="compositionally biased region" description="Basic and acidic residues" evidence="1">
    <location>
        <begin position="1352"/>
        <end position="1361"/>
    </location>
</feature>
<evidence type="ECO:0000313" key="3">
    <source>
        <dbReference type="Proteomes" id="UP001165080"/>
    </source>
</evidence>
<feature type="region of interest" description="Disordered" evidence="1">
    <location>
        <begin position="777"/>
        <end position="836"/>
    </location>
</feature>
<dbReference type="GO" id="GO:0006406">
    <property type="term" value="P:mRNA export from nucleus"/>
    <property type="evidence" value="ECO:0007669"/>
    <property type="project" value="TreeGrafter"/>
</dbReference>
<dbReference type="EMBL" id="BRXU01000006">
    <property type="protein sequence ID" value="GLC52510.1"/>
    <property type="molecule type" value="Genomic_DNA"/>
</dbReference>
<organism evidence="2 3">
    <name type="scientific">Pleodorina starrii</name>
    <dbReference type="NCBI Taxonomy" id="330485"/>
    <lineage>
        <taxon>Eukaryota</taxon>
        <taxon>Viridiplantae</taxon>
        <taxon>Chlorophyta</taxon>
        <taxon>core chlorophytes</taxon>
        <taxon>Chlorophyceae</taxon>
        <taxon>CS clade</taxon>
        <taxon>Chlamydomonadales</taxon>
        <taxon>Volvocaceae</taxon>
        <taxon>Pleodorina</taxon>
    </lineage>
</organism>
<feature type="region of interest" description="Disordered" evidence="1">
    <location>
        <begin position="1341"/>
        <end position="1430"/>
    </location>
</feature>
<feature type="region of interest" description="Disordered" evidence="1">
    <location>
        <begin position="1445"/>
        <end position="1466"/>
    </location>
</feature>
<dbReference type="PANTHER" id="PTHR18898:SF2">
    <property type="entry name" value="NUCLEOPROTEIN TPR"/>
    <property type="match status" value="1"/>
</dbReference>
<feature type="region of interest" description="Disordered" evidence="1">
    <location>
        <begin position="368"/>
        <end position="429"/>
    </location>
</feature>
<dbReference type="GO" id="GO:0017056">
    <property type="term" value="F:structural constituent of nuclear pore"/>
    <property type="evidence" value="ECO:0007669"/>
    <property type="project" value="TreeGrafter"/>
</dbReference>
<feature type="compositionally biased region" description="Polar residues" evidence="1">
    <location>
        <begin position="400"/>
        <end position="410"/>
    </location>
</feature>
<dbReference type="PANTHER" id="PTHR18898">
    <property type="entry name" value="NUCLEOPROTEIN TPR-RELATED"/>
    <property type="match status" value="1"/>
</dbReference>
<reference evidence="2 3" key="1">
    <citation type="journal article" date="2023" name="Commun. Biol.">
        <title>Reorganization of the ancestral sex-determining regions during the evolution of trioecy in Pleodorina starrii.</title>
        <authorList>
            <person name="Takahashi K."/>
            <person name="Suzuki S."/>
            <person name="Kawai-Toyooka H."/>
            <person name="Yamamoto K."/>
            <person name="Hamaji T."/>
            <person name="Ootsuki R."/>
            <person name="Yamaguchi H."/>
            <person name="Kawachi M."/>
            <person name="Higashiyama T."/>
            <person name="Nozaki H."/>
        </authorList>
    </citation>
    <scope>NUCLEOTIDE SEQUENCE [LARGE SCALE GENOMIC DNA]</scope>
    <source>
        <strain evidence="2 3">NIES-4479</strain>
    </source>
</reference>
<evidence type="ECO:0000313" key="2">
    <source>
        <dbReference type="EMBL" id="GLC52510.1"/>
    </source>
</evidence>
<feature type="compositionally biased region" description="Low complexity" evidence="1">
    <location>
        <begin position="1391"/>
        <end position="1403"/>
    </location>
</feature>
<gene>
    <name evidence="2" type="primary">PLEST003343</name>
    <name evidence="2" type="ORF">PLESTB_000637800</name>
</gene>
<feature type="region of interest" description="Disordered" evidence="1">
    <location>
        <begin position="513"/>
        <end position="555"/>
    </location>
</feature>
<feature type="compositionally biased region" description="Basic and acidic residues" evidence="1">
    <location>
        <begin position="524"/>
        <end position="537"/>
    </location>
</feature>
<feature type="compositionally biased region" description="Basic and acidic residues" evidence="1">
    <location>
        <begin position="26"/>
        <end position="39"/>
    </location>
</feature>
<dbReference type="Proteomes" id="UP001165080">
    <property type="component" value="Unassembled WGS sequence"/>
</dbReference>
<accession>A0A9W6BIR1</accession>
<feature type="region of interest" description="Disordered" evidence="1">
    <location>
        <begin position="1797"/>
        <end position="1831"/>
    </location>
</feature>
<feature type="region of interest" description="Disordered" evidence="1">
    <location>
        <begin position="892"/>
        <end position="942"/>
    </location>
</feature>
<proteinExistence type="predicted"/>
<feature type="region of interest" description="Disordered" evidence="1">
    <location>
        <begin position="1110"/>
        <end position="1139"/>
    </location>
</feature>
<feature type="region of interest" description="Disordered" evidence="1">
    <location>
        <begin position="101"/>
        <end position="178"/>
    </location>
</feature>
<sequence>MPKTRSEAESGGELSGRKPKRQKRAIGHEEANTAAEEPRASLAVPKGMQKRESVVRPTAVVLRVVARLFAVKVLQRDAFVAGLTRMADELAAETEKYVTKIGDSLGPPGLASRVAGPDAPDSNDVNPSGQTSDDRADGSGSGESETEEISGVRPGGADSAPLSRRPSSVHGRSAHHQKRAAIGRASVAIYRGLAALLSTYTDLRLEDFVAQMQLLADQSAAAAASAGARDSAVSSTAPLATAAQTLPPTASALAAAAAADAAADAGAVAGPNAVSAATAELPAAFATAATALRELVTANSHMQVASSQTHKSAAAILKRRAKGLSVGTQPVAGAVEGNIGSSSAREGGDYGYLLALFDVLLDARGHSGHRYGDDSGKNKVSGPRGGADQRTPGAAEAEPSTVNTRPTSAGDQPASDQAPAKKPLKPRHVGGLVQPTTAFLMAVADLVAEGALRTEAVSARLTSLANQLAAEAAAMATKYKAQMEAAAARYSGQPGAMAGRGPEAAAADLDAAAGEADGPGGRVSGDEREGEAADDKANAASEGHTKEPKRRHLGPSPKWWALFAEQQAALAKGSEAIYRALDTYLLTHRDRQPAALAQELRTLVRRAGGGTTGGSTGAAAAAGADAAAAAGPAVAAAAAAATAAEPDASAQPLPVASCPAAAADTPDAGAAAGAAVRCGGAVLSAPAATAGSVAASAALSALLVAHPFIQLAPSAIYRSTQKKIQKQRCAGRSIDGAADTEADGRDIGGLDDEGDSDLRALIRVLLVDYPVRSRQCLGGRSDPCSVPPPPRDRADQHALGTGEAEPPPMDTSLASARDRPAGDQAPAKKQLKPRHVGGQVLPTTAYLMVVADLVAEGALRPEAASIRLTYLANQLAAETAAEATKHKAWAEAAAARDSGRSAGEAGGPGGRVSGDEREGEAADDKADAASEGHTKEPKRRRSVPLQRWIAYAEQQAALAKGSEAIYRALDTYLLTHRDRHPAALAQELRTLVRRAGGGTTGGSTGAAAAAGADAAAAAGPAVAAAAAAATAAEPDASAQPLPGASCPATAADTPDAGAAAGAAVGCGGAVLFAPAATAGSVAASAALSALLVAHPSIRLATKVIYHNYRQRHKKQRPVGRSMDGAADTEADGRDIGGLGEEGDSDLRAFIRSLLLPRHVAKGAKAARGVDGSLEAAAAAMDTDKSDKAPAEAVDNDKSLEEAAEAVDLVMMALHGPLGVPLNRGLGAYIGNPGLLLPERGSDLDARLATVCRFLLPSGPGGGTECSQSTGHTLKVRFGCGVCAACRDPLAADPCLRPLTASSASGRGEASRQALLGAMGWDPASTYTAAADAGCVDNAGGRKRLGKQAPRVEQQEEVEHGEGAGGTDAAGRAPKRQRRDAATTSLDRGVDADPVGVAGTAAAGDGDGGGDEIEGRMEVSGGDAVSSGEEEASLPLAHRLRQLQMMQARRRPQRPQEQQQEQQDGPLPRVTNIFAVGAPDGCVVVPPSCGIFPRAIALDGMRLDGESAKIIAAELWLLIDLAVRARAVELQLDERLETKAALRGVRQPRLFYKHRARMMRGHVVYGAEAYVHANNAPAAAGAAGRRLPGWFGRLGPNRAVPQHVRKLLLVEQPQALVQAAQVVHAADLDMVALNEPLPRTAGGLGRVCPWCGHAGHHLRIFCPLRRLCAPSLGTFALQQQRQQQQVRPREAKRRRLGDQQPAVHQQHHQQGGSQLAVAAEAAALNPALAPHAPSLDLLMDAALLPRRQLLPPGSIPKSQAEAEAAEPMLRLLLSAPDAAAAQAGSGSAGLPFSWAATARVEEEEEEPAREAEGQRAAAAPGERAGLRNAVARGPGPPPAWLALLDPTTLDLMAAIDQAHPWAVGMQPVRRIEMGAGGADGAGAAAGAAAAAAEVDGSGLTSARWRVAPGPEPLSYEVLLMLALLMEESMKLQLTGEQALLEGKLPGARRAEGA</sequence>
<feature type="region of interest" description="Disordered" evidence="1">
    <location>
        <begin position="1678"/>
        <end position="1714"/>
    </location>
</feature>
<comment type="caution">
    <text evidence="2">The sequence shown here is derived from an EMBL/GenBank/DDBJ whole genome shotgun (WGS) entry which is preliminary data.</text>
</comment>
<feature type="region of interest" description="Disordered" evidence="1">
    <location>
        <begin position="1"/>
        <end position="50"/>
    </location>
</feature>
<feature type="compositionally biased region" description="Low complexity" evidence="1">
    <location>
        <begin position="892"/>
        <end position="903"/>
    </location>
</feature>
<feature type="compositionally biased region" description="Low complexity" evidence="1">
    <location>
        <begin position="1813"/>
        <end position="1822"/>
    </location>
</feature>
<keyword evidence="3" id="KW-1185">Reference proteome</keyword>
<dbReference type="GO" id="GO:0005643">
    <property type="term" value="C:nuclear pore"/>
    <property type="evidence" value="ECO:0007669"/>
    <property type="project" value="TreeGrafter"/>
</dbReference>